<dbReference type="InterPro" id="IPR050963">
    <property type="entry name" value="Sirohydro_Cobaltochel/CbiX"/>
</dbReference>
<organism evidence="4 5">
    <name type="scientific">Streptomyces polygonati</name>
    <dbReference type="NCBI Taxonomy" id="1617087"/>
    <lineage>
        <taxon>Bacteria</taxon>
        <taxon>Bacillati</taxon>
        <taxon>Actinomycetota</taxon>
        <taxon>Actinomycetes</taxon>
        <taxon>Kitasatosporales</taxon>
        <taxon>Streptomycetaceae</taxon>
        <taxon>Streptomyces</taxon>
    </lineage>
</organism>
<dbReference type="PANTHER" id="PTHR33542:SF5">
    <property type="entry name" value="FERROCHELATASE CHE1"/>
    <property type="match status" value="1"/>
</dbReference>
<dbReference type="EMBL" id="JBHSBB010000009">
    <property type="protein sequence ID" value="MFC4032295.1"/>
    <property type="molecule type" value="Genomic_DNA"/>
</dbReference>
<reference evidence="5" key="1">
    <citation type="journal article" date="2019" name="Int. J. Syst. Evol. Microbiol.">
        <title>The Global Catalogue of Microorganisms (GCM) 10K type strain sequencing project: providing services to taxonomists for standard genome sequencing and annotation.</title>
        <authorList>
            <consortium name="The Broad Institute Genomics Platform"/>
            <consortium name="The Broad Institute Genome Sequencing Center for Infectious Disease"/>
            <person name="Wu L."/>
            <person name="Ma J."/>
        </authorList>
    </citation>
    <scope>NUCLEOTIDE SEQUENCE [LARGE SCALE GENOMIC DNA]</scope>
    <source>
        <strain evidence="5">CGMCC 4.7237</strain>
    </source>
</reference>
<keyword evidence="5" id="KW-1185">Reference proteome</keyword>
<dbReference type="PANTHER" id="PTHR33542">
    <property type="entry name" value="SIROHYDROCHLORIN FERROCHELATASE, CHLOROPLASTIC"/>
    <property type="match status" value="1"/>
</dbReference>
<keyword evidence="2" id="KW-0456">Lyase</keyword>
<sequence length="270" mass="27427">MIPAPAATTLLAVAHGTRDPEGVASYGTLLDRVRAMRPGLPVRLAFLDIAAPSLDRTLAGLRGEVVVVPLLLSAGYHVHVDIPASLAAAPRLRAAVAAALGPDPLLAEALHDRLTQAGWHRAPGRRGAAGQAVVLAAAGSSDPAANADTARTAELLRERLGVDVVPSYLCASSPTPAEAVARLRAAGRQVAVASYLVAPGFFARAAARAAAGGGSARTAGPARPARGTDGLVTGPVGTHAAVARLVLRRYDQAVARTAGRRAGLQYTSRA</sequence>
<name>A0ABV8HJX9_9ACTN</name>
<evidence type="ECO:0000256" key="2">
    <source>
        <dbReference type="ARBA" id="ARBA00023239"/>
    </source>
</evidence>
<feature type="compositionally biased region" description="Low complexity" evidence="3">
    <location>
        <begin position="213"/>
        <end position="228"/>
    </location>
</feature>
<evidence type="ECO:0000256" key="1">
    <source>
        <dbReference type="ARBA" id="ARBA00022723"/>
    </source>
</evidence>
<evidence type="ECO:0000313" key="5">
    <source>
        <dbReference type="Proteomes" id="UP001595765"/>
    </source>
</evidence>
<dbReference type="Gene3D" id="3.40.50.1400">
    <property type="match status" value="2"/>
</dbReference>
<dbReference type="RefSeq" id="WP_386429107.1">
    <property type="nucleotide sequence ID" value="NZ_JBHSBB010000009.1"/>
</dbReference>
<accession>A0ABV8HJX9</accession>
<dbReference type="SUPFAM" id="SSF53800">
    <property type="entry name" value="Chelatase"/>
    <property type="match status" value="1"/>
</dbReference>
<feature type="region of interest" description="Disordered" evidence="3">
    <location>
        <begin position="213"/>
        <end position="233"/>
    </location>
</feature>
<protein>
    <submittedName>
        <fullName evidence="4">Sirohydrochlorin chelatase</fullName>
    </submittedName>
</protein>
<dbReference type="CDD" id="cd03416">
    <property type="entry name" value="CbiX_SirB_N"/>
    <property type="match status" value="1"/>
</dbReference>
<evidence type="ECO:0000313" key="4">
    <source>
        <dbReference type="EMBL" id="MFC4032295.1"/>
    </source>
</evidence>
<proteinExistence type="predicted"/>
<dbReference type="InterPro" id="IPR002762">
    <property type="entry name" value="CbiX-like"/>
</dbReference>
<gene>
    <name evidence="4" type="ORF">ACFO3J_12475</name>
</gene>
<evidence type="ECO:0000256" key="3">
    <source>
        <dbReference type="SAM" id="MobiDB-lite"/>
    </source>
</evidence>
<comment type="caution">
    <text evidence="4">The sequence shown here is derived from an EMBL/GenBank/DDBJ whole genome shotgun (WGS) entry which is preliminary data.</text>
</comment>
<dbReference type="Pfam" id="PF01903">
    <property type="entry name" value="CbiX"/>
    <property type="match status" value="2"/>
</dbReference>
<dbReference type="Proteomes" id="UP001595765">
    <property type="component" value="Unassembled WGS sequence"/>
</dbReference>
<keyword evidence="1" id="KW-0479">Metal-binding</keyword>